<dbReference type="Gene3D" id="1.10.510.10">
    <property type="entry name" value="Transferase(Phosphotransferase) domain 1"/>
    <property type="match status" value="1"/>
</dbReference>
<comment type="similarity">
    <text evidence="6">Belongs to the protein kinase superfamily.</text>
</comment>
<dbReference type="PANTHER" id="PTHR24361:SF762">
    <property type="entry name" value="MITOGEN-ACTIVATED PROTEIN KINASE KINASE 5"/>
    <property type="match status" value="1"/>
</dbReference>
<evidence type="ECO:0000256" key="6">
    <source>
        <dbReference type="RuleBase" id="RU000304"/>
    </source>
</evidence>
<dbReference type="InterPro" id="IPR000719">
    <property type="entry name" value="Prot_kinase_dom"/>
</dbReference>
<keyword evidence="1" id="KW-0808">Transferase</keyword>
<protein>
    <submittedName>
        <fullName evidence="9">Mitogen-activated protein kinase kinase 5</fullName>
    </submittedName>
</protein>
<feature type="binding site" evidence="5">
    <location>
        <position position="51"/>
    </location>
    <ligand>
        <name>ATP</name>
        <dbReference type="ChEBI" id="CHEBI:30616"/>
    </ligand>
</feature>
<evidence type="ECO:0000256" key="5">
    <source>
        <dbReference type="PROSITE-ProRule" id="PRU10141"/>
    </source>
</evidence>
<sequence>MRLPSATASSSFMAAPPSSSDLMRVNRIGSGFGSSVYKVHHRPTGELYALKVISCIHEDSIRPKMCREIEILLDVNNPNVVKCHDVLDHNGEIQILLEYMDNGSLEGIHIPYEPVLSDFTGQVLSGLFYLHSRNIVHRDIKPSNMLMNSMREVKIADFGISRFLEQTMDLSVGSISYMSPERINTDLNTGQQNIYRYAEDIWGLGLSILELYLGKFPFSGGNWWSVMTAICTSQPPQAPSTASPEFRDFIACCLQRDPSRRWTAEQLLRHPYITQYELKVETEDCPSLYVHEIL</sequence>
<evidence type="ECO:0000256" key="4">
    <source>
        <dbReference type="ARBA" id="ARBA00022840"/>
    </source>
</evidence>
<dbReference type="PaxDb" id="4097-A0A1S4ARQ2"/>
<dbReference type="InterPro" id="IPR011009">
    <property type="entry name" value="Kinase-like_dom_sf"/>
</dbReference>
<keyword evidence="8" id="KW-1185">Reference proteome</keyword>
<gene>
    <name evidence="9" type="primary">LOC107800503</name>
</gene>
<evidence type="ECO:0000313" key="9">
    <source>
        <dbReference type="RefSeq" id="XP_016479173.1"/>
    </source>
</evidence>
<evidence type="ECO:0000256" key="2">
    <source>
        <dbReference type="ARBA" id="ARBA00022741"/>
    </source>
</evidence>
<keyword evidence="3 9" id="KW-0418">Kinase</keyword>
<dbReference type="OrthoDB" id="10252354at2759"/>
<evidence type="ECO:0000259" key="7">
    <source>
        <dbReference type="PROSITE" id="PS50011"/>
    </source>
</evidence>
<dbReference type="STRING" id="4097.A0A1S4ARQ2"/>
<dbReference type="CDD" id="cd06623">
    <property type="entry name" value="PKc_MAPKK_plant_like"/>
    <property type="match status" value="1"/>
</dbReference>
<organism evidence="8 9">
    <name type="scientific">Nicotiana tabacum</name>
    <name type="common">Common tobacco</name>
    <dbReference type="NCBI Taxonomy" id="4097"/>
    <lineage>
        <taxon>Eukaryota</taxon>
        <taxon>Viridiplantae</taxon>
        <taxon>Streptophyta</taxon>
        <taxon>Embryophyta</taxon>
        <taxon>Tracheophyta</taxon>
        <taxon>Spermatophyta</taxon>
        <taxon>Magnoliopsida</taxon>
        <taxon>eudicotyledons</taxon>
        <taxon>Gunneridae</taxon>
        <taxon>Pentapetalae</taxon>
        <taxon>asterids</taxon>
        <taxon>lamiids</taxon>
        <taxon>Solanales</taxon>
        <taxon>Solanaceae</taxon>
        <taxon>Nicotianoideae</taxon>
        <taxon>Nicotianeae</taxon>
        <taxon>Nicotiana</taxon>
    </lineage>
</organism>
<dbReference type="RefSeq" id="XP_016479173.1">
    <property type="nucleotide sequence ID" value="XM_016623687.1"/>
</dbReference>
<evidence type="ECO:0000256" key="1">
    <source>
        <dbReference type="ARBA" id="ARBA00022679"/>
    </source>
</evidence>
<keyword evidence="4 5" id="KW-0067">ATP-binding</keyword>
<dbReference type="KEGG" id="nta:107800503"/>
<accession>A0A1S4ARQ2</accession>
<dbReference type="GO" id="GO:0005737">
    <property type="term" value="C:cytoplasm"/>
    <property type="evidence" value="ECO:0000318"/>
    <property type="project" value="GO_Central"/>
</dbReference>
<dbReference type="SUPFAM" id="SSF56112">
    <property type="entry name" value="Protein kinase-like (PK-like)"/>
    <property type="match status" value="1"/>
</dbReference>
<dbReference type="GeneID" id="107800503"/>
<dbReference type="Proteomes" id="UP000790787">
    <property type="component" value="Chromosome 22"/>
</dbReference>
<name>A0A1S4ARQ2_TOBAC</name>
<dbReference type="Gene3D" id="3.30.200.20">
    <property type="entry name" value="Phosphorylase Kinase, domain 1"/>
    <property type="match status" value="1"/>
</dbReference>
<dbReference type="OMA" id="ISCIHED"/>
<dbReference type="GO" id="GO:0004674">
    <property type="term" value="F:protein serine/threonine kinase activity"/>
    <property type="evidence" value="ECO:0000318"/>
    <property type="project" value="GO_Central"/>
</dbReference>
<dbReference type="PANTHER" id="PTHR24361">
    <property type="entry name" value="MITOGEN-ACTIVATED KINASE KINASE KINASE"/>
    <property type="match status" value="1"/>
</dbReference>
<feature type="domain" description="Protein kinase" evidence="7">
    <location>
        <begin position="22"/>
        <end position="273"/>
    </location>
</feature>
<dbReference type="RefSeq" id="XP_016479173.1">
    <property type="nucleotide sequence ID" value="XM_016623687.2"/>
</dbReference>
<proteinExistence type="inferred from homology"/>
<dbReference type="PROSITE" id="PS50011">
    <property type="entry name" value="PROTEIN_KINASE_DOM"/>
    <property type="match status" value="1"/>
</dbReference>
<dbReference type="SMR" id="A0A1S4ARQ2"/>
<keyword evidence="2 5" id="KW-0547">Nucleotide-binding</keyword>
<evidence type="ECO:0000256" key="3">
    <source>
        <dbReference type="ARBA" id="ARBA00022777"/>
    </source>
</evidence>
<dbReference type="Pfam" id="PF00069">
    <property type="entry name" value="Pkinase"/>
    <property type="match status" value="1"/>
</dbReference>
<reference evidence="8" key="1">
    <citation type="journal article" date="2014" name="Nat. Commun.">
        <title>The tobacco genome sequence and its comparison with those of tomato and potato.</title>
        <authorList>
            <person name="Sierro N."/>
            <person name="Battey J.N."/>
            <person name="Ouadi S."/>
            <person name="Bakaher N."/>
            <person name="Bovet L."/>
            <person name="Willig A."/>
            <person name="Goepfert S."/>
            <person name="Peitsch M.C."/>
            <person name="Ivanov N.V."/>
        </authorList>
    </citation>
    <scope>NUCLEOTIDE SEQUENCE [LARGE SCALE GENOMIC DNA]</scope>
</reference>
<dbReference type="InterPro" id="IPR017441">
    <property type="entry name" value="Protein_kinase_ATP_BS"/>
</dbReference>
<dbReference type="InterPro" id="IPR008271">
    <property type="entry name" value="Ser/Thr_kinase_AS"/>
</dbReference>
<dbReference type="InterPro" id="IPR053235">
    <property type="entry name" value="Ser_Thr_kinase"/>
</dbReference>
<dbReference type="AlphaFoldDB" id="A0A1S4ARQ2"/>
<dbReference type="PROSITE" id="PS00108">
    <property type="entry name" value="PROTEIN_KINASE_ST"/>
    <property type="match status" value="1"/>
</dbReference>
<dbReference type="SMART" id="SM00220">
    <property type="entry name" value="S_TKc"/>
    <property type="match status" value="1"/>
</dbReference>
<keyword evidence="6" id="KW-0723">Serine/threonine-protein kinase</keyword>
<dbReference type="GO" id="GO:0005524">
    <property type="term" value="F:ATP binding"/>
    <property type="evidence" value="ECO:0007669"/>
    <property type="project" value="UniProtKB-UniRule"/>
</dbReference>
<reference evidence="9" key="2">
    <citation type="submission" date="2025-08" db="UniProtKB">
        <authorList>
            <consortium name="RefSeq"/>
        </authorList>
    </citation>
    <scope>IDENTIFICATION</scope>
    <source>
        <tissue evidence="9">Leaf</tissue>
    </source>
</reference>
<evidence type="ECO:0000313" key="8">
    <source>
        <dbReference type="Proteomes" id="UP000790787"/>
    </source>
</evidence>
<dbReference type="PROSITE" id="PS00107">
    <property type="entry name" value="PROTEIN_KINASE_ATP"/>
    <property type="match status" value="1"/>
</dbReference>